<feature type="transmembrane region" description="Helical" evidence="2">
    <location>
        <begin position="12"/>
        <end position="34"/>
    </location>
</feature>
<dbReference type="SUPFAM" id="SSF82185">
    <property type="entry name" value="Histone H3 K4-specific methyltransferase SET7/9 N-terminal domain"/>
    <property type="match status" value="2"/>
</dbReference>
<name>A0A7X2ISH7_9BURK</name>
<keyword evidence="4" id="KW-1185">Reference proteome</keyword>
<dbReference type="InterPro" id="IPR003409">
    <property type="entry name" value="MORN"/>
</dbReference>
<gene>
    <name evidence="3" type="ORF">GJ700_26130</name>
</gene>
<dbReference type="PANTHER" id="PTHR43215:SF14">
    <property type="entry name" value="RADIAL SPOKE HEAD 1 HOMOLOG"/>
    <property type="match status" value="1"/>
</dbReference>
<keyword evidence="2" id="KW-0472">Membrane</keyword>
<evidence type="ECO:0000313" key="4">
    <source>
        <dbReference type="Proteomes" id="UP000446768"/>
    </source>
</evidence>
<dbReference type="AlphaFoldDB" id="A0A7X2ISH7"/>
<evidence type="ECO:0008006" key="5">
    <source>
        <dbReference type="Google" id="ProtNLM"/>
    </source>
</evidence>
<evidence type="ECO:0000256" key="1">
    <source>
        <dbReference type="ARBA" id="ARBA00022737"/>
    </source>
</evidence>
<organism evidence="3 4">
    <name type="scientific">Pseudoduganella rivuli</name>
    <dbReference type="NCBI Taxonomy" id="2666085"/>
    <lineage>
        <taxon>Bacteria</taxon>
        <taxon>Pseudomonadati</taxon>
        <taxon>Pseudomonadota</taxon>
        <taxon>Betaproteobacteria</taxon>
        <taxon>Burkholderiales</taxon>
        <taxon>Oxalobacteraceae</taxon>
        <taxon>Telluria group</taxon>
        <taxon>Pseudoduganella</taxon>
    </lineage>
</organism>
<dbReference type="PANTHER" id="PTHR43215">
    <property type="entry name" value="RADIAL SPOKE HEAD 1 HOMOLOG"/>
    <property type="match status" value="1"/>
</dbReference>
<reference evidence="3 4" key="1">
    <citation type="submission" date="2019-11" db="EMBL/GenBank/DDBJ databases">
        <title>Novel species isolated from a subtropical stream in China.</title>
        <authorList>
            <person name="Lu H."/>
        </authorList>
    </citation>
    <scope>NUCLEOTIDE SEQUENCE [LARGE SCALE GENOMIC DNA]</scope>
    <source>
        <strain evidence="3 4">FT92W</strain>
    </source>
</reference>
<dbReference type="Pfam" id="PF02493">
    <property type="entry name" value="MORN"/>
    <property type="match status" value="5"/>
</dbReference>
<keyword evidence="2" id="KW-0812">Transmembrane</keyword>
<sequence length="376" mass="41019">MTIQRHRTERRTLSYIFSFNGIAMLRALPIALIASCFVNSTCAETLSSSEQYIGKPDCRILNPHPVANESVTWSGACKDGYAHGNGTLLWRVKDKDGSSYEGGLLRGRRHGEGVARHSDGTVYRGNFANGNLHGNIRIERENEFAVDAIFERGQITAPVSAGFISGNTYTGNWGDSGPDGHGTMVYATGGSYTGEWQDGQMHGSGTVTYPNGITRAVRFERGLPAGAPIQPEKPRGHHLQDPASMYRFNAIARDSAVPFNKGYLDLSPEHQQIVRSRFAILQSDDAPPYPVKGTAEMFKIISAAHAKLHSEGILSLDVLVDEHGAPQSVAIRRTPDLNIAEFVGKILLLSKYTPARCADQPCAMRFPLSLNLLPPE</sequence>
<dbReference type="Gene3D" id="2.20.110.10">
    <property type="entry name" value="Histone H3 K4-specific methyltransferase SET7/9 N-terminal domain"/>
    <property type="match status" value="2"/>
</dbReference>
<dbReference type="Proteomes" id="UP000446768">
    <property type="component" value="Unassembled WGS sequence"/>
</dbReference>
<keyword evidence="2" id="KW-1133">Transmembrane helix</keyword>
<evidence type="ECO:0000313" key="3">
    <source>
        <dbReference type="EMBL" id="MRV75199.1"/>
    </source>
</evidence>
<accession>A0A7X2ISH7</accession>
<keyword evidence="1" id="KW-0677">Repeat</keyword>
<protein>
    <recommendedName>
        <fullName evidence="5">TonB C-terminal domain-containing protein</fullName>
    </recommendedName>
</protein>
<dbReference type="SMART" id="SM00698">
    <property type="entry name" value="MORN"/>
    <property type="match status" value="3"/>
</dbReference>
<proteinExistence type="predicted"/>
<dbReference type="EMBL" id="WKJJ01000018">
    <property type="protein sequence ID" value="MRV75199.1"/>
    <property type="molecule type" value="Genomic_DNA"/>
</dbReference>
<comment type="caution">
    <text evidence="3">The sequence shown here is derived from an EMBL/GenBank/DDBJ whole genome shotgun (WGS) entry which is preliminary data.</text>
</comment>
<evidence type="ECO:0000256" key="2">
    <source>
        <dbReference type="SAM" id="Phobius"/>
    </source>
</evidence>